<evidence type="ECO:0000313" key="11">
    <source>
        <dbReference type="Proteomes" id="UP000199087"/>
    </source>
</evidence>
<comment type="similarity">
    <text evidence="2 7">Belongs to the aspartate/ornithine carbamoyltransferase superfamily. ATCase family.</text>
</comment>
<feature type="binding site" evidence="7">
    <location>
        <position position="213"/>
    </location>
    <ligand>
        <name>L-aspartate</name>
        <dbReference type="ChEBI" id="CHEBI:29991"/>
    </ligand>
</feature>
<keyword evidence="11" id="KW-1185">Reference proteome</keyword>
<dbReference type="UniPathway" id="UPA00070">
    <property type="reaction ID" value="UER00116"/>
</dbReference>
<dbReference type="Pfam" id="PF00185">
    <property type="entry name" value="OTCace"/>
    <property type="match status" value="1"/>
</dbReference>
<dbReference type="InterPro" id="IPR006130">
    <property type="entry name" value="Asp/Orn_carbamoylTrfase"/>
</dbReference>
<dbReference type="PRINTS" id="PR00101">
    <property type="entry name" value="ATCASE"/>
</dbReference>
<comment type="function">
    <text evidence="5 7">Catalyzes the condensation of carbamoyl phosphate and aspartate to form carbamoyl aspartate and inorganic phosphate, the committed step in the de novo pyrimidine nucleotide biosynthesis pathway.</text>
</comment>
<evidence type="ECO:0000256" key="7">
    <source>
        <dbReference type="HAMAP-Rule" id="MF_00001"/>
    </source>
</evidence>
<evidence type="ECO:0000256" key="2">
    <source>
        <dbReference type="ARBA" id="ARBA00008896"/>
    </source>
</evidence>
<organism evidence="10 11">
    <name type="scientific">Neobacillus massiliamazoniensis</name>
    <dbReference type="NCBI Taxonomy" id="1499688"/>
    <lineage>
        <taxon>Bacteria</taxon>
        <taxon>Bacillati</taxon>
        <taxon>Bacillota</taxon>
        <taxon>Bacilli</taxon>
        <taxon>Bacillales</taxon>
        <taxon>Bacillaceae</taxon>
        <taxon>Neobacillus</taxon>
    </lineage>
</organism>
<dbReference type="PANTHER" id="PTHR45753">
    <property type="entry name" value="ORNITHINE CARBAMOYLTRANSFERASE, MITOCHONDRIAL"/>
    <property type="match status" value="1"/>
</dbReference>
<dbReference type="InterPro" id="IPR006131">
    <property type="entry name" value="Asp_carbamoyltransf_Asp/Orn-bd"/>
</dbReference>
<dbReference type="GO" id="GO:0006520">
    <property type="term" value="P:amino acid metabolic process"/>
    <property type="evidence" value="ECO:0007669"/>
    <property type="project" value="InterPro"/>
</dbReference>
<comment type="pathway">
    <text evidence="1 7">Pyrimidine metabolism; UMP biosynthesis via de novo pathway; (S)-dihydroorotate from bicarbonate: step 2/3.</text>
</comment>
<evidence type="ECO:0000256" key="5">
    <source>
        <dbReference type="ARBA" id="ARBA00043884"/>
    </source>
</evidence>
<feature type="binding site" evidence="7">
    <location>
        <position position="161"/>
    </location>
    <ligand>
        <name>L-aspartate</name>
        <dbReference type="ChEBI" id="CHEBI:29991"/>
    </ligand>
</feature>
<protein>
    <recommendedName>
        <fullName evidence="7">Aspartate carbamoyltransferase</fullName>
        <ecNumber evidence="7">2.1.3.2</ecNumber>
    </recommendedName>
    <alternativeName>
        <fullName evidence="7">Aspartate transcarbamylase</fullName>
        <shortName evidence="7">ATCase</shortName>
    </alternativeName>
</protein>
<dbReference type="GO" id="GO:0006207">
    <property type="term" value="P:'de novo' pyrimidine nucleobase biosynthetic process"/>
    <property type="evidence" value="ECO:0007669"/>
    <property type="project" value="InterPro"/>
</dbReference>
<dbReference type="AlphaFoldDB" id="A0A0U1NRA3"/>
<feature type="binding site" evidence="7">
    <location>
        <position position="51"/>
    </location>
    <ligand>
        <name>carbamoyl phosphate</name>
        <dbReference type="ChEBI" id="CHEBI:58228"/>
    </ligand>
</feature>
<keyword evidence="3 7" id="KW-0808">Transferase</keyword>
<evidence type="ECO:0000256" key="6">
    <source>
        <dbReference type="ARBA" id="ARBA00048859"/>
    </source>
</evidence>
<feature type="domain" description="Aspartate/ornithine carbamoyltransferase carbamoyl-P binding" evidence="9">
    <location>
        <begin position="3"/>
        <end position="141"/>
    </location>
</feature>
<feature type="binding site" evidence="7">
    <location>
        <position position="128"/>
    </location>
    <ligand>
        <name>carbamoyl phosphate</name>
        <dbReference type="ChEBI" id="CHEBI:58228"/>
    </ligand>
</feature>
<dbReference type="FunFam" id="3.40.50.1370:FF:000011">
    <property type="entry name" value="Aspartate carbamoyltransferase"/>
    <property type="match status" value="1"/>
</dbReference>
<sequence>MEKHLLTTNELKVEDIHQILSDAQKFADGMVWKPERQMFAANLFFEASTRTKSSFEVAERRLGLEVIPFEVSTSSVQKGETLYDTVRTLESIGVNLIVIRHQQDRYFDELIGSVNTPIINGGDGCGHHPTQSLLDLMTIYQEFGRFQGLKIAIIGDICHSRVARSNADALTRLGAEVIFSGPEEWFESNSLDASKFMPVDYAIQQADVVMLLRVQHERHEQKGSFTANEYHSQFGLTVEREKMMKAGSIIMHPAPVNRDVEIADSLVECNRSRIFKQMENGVFVRMAVLKRSIEILQGGNRNENTYTERKLLNV</sequence>
<dbReference type="HAMAP" id="MF_00001">
    <property type="entry name" value="Asp_carb_tr"/>
    <property type="match status" value="1"/>
</dbReference>
<dbReference type="PANTHER" id="PTHR45753:SF6">
    <property type="entry name" value="ASPARTATE CARBAMOYLTRANSFERASE"/>
    <property type="match status" value="1"/>
</dbReference>
<dbReference type="Pfam" id="PF02729">
    <property type="entry name" value="OTCace_N"/>
    <property type="match status" value="1"/>
</dbReference>
<gene>
    <name evidence="7 10" type="primary">pyrB</name>
    <name evidence="10" type="ORF">BN000_00438</name>
</gene>
<feature type="binding site" evidence="7">
    <location>
        <position position="255"/>
    </location>
    <ligand>
        <name>carbamoyl phosphate</name>
        <dbReference type="ChEBI" id="CHEBI:58228"/>
    </ligand>
</feature>
<accession>A0A0U1NRA3</accession>
<feature type="binding site" evidence="7">
    <location>
        <position position="78"/>
    </location>
    <ligand>
        <name>L-aspartate</name>
        <dbReference type="ChEBI" id="CHEBI:29991"/>
    </ligand>
</feature>
<dbReference type="GO" id="GO:0005829">
    <property type="term" value="C:cytosol"/>
    <property type="evidence" value="ECO:0007669"/>
    <property type="project" value="TreeGrafter"/>
</dbReference>
<feature type="binding site" evidence="7">
    <location>
        <position position="254"/>
    </location>
    <ligand>
        <name>carbamoyl phosphate</name>
        <dbReference type="ChEBI" id="CHEBI:58228"/>
    </ligand>
</feature>
<evidence type="ECO:0000256" key="4">
    <source>
        <dbReference type="ARBA" id="ARBA00022975"/>
    </source>
</evidence>
<dbReference type="GO" id="GO:0044205">
    <property type="term" value="P:'de novo' UMP biosynthetic process"/>
    <property type="evidence" value="ECO:0007669"/>
    <property type="project" value="UniProtKB-UniRule"/>
</dbReference>
<dbReference type="NCBIfam" id="TIGR00670">
    <property type="entry name" value="asp_carb_tr"/>
    <property type="match status" value="1"/>
</dbReference>
<reference evidence="11" key="1">
    <citation type="submission" date="2015-05" db="EMBL/GenBank/DDBJ databases">
        <authorList>
            <person name="Urmite Genomes"/>
        </authorList>
    </citation>
    <scope>NUCLEOTIDE SEQUENCE [LARGE SCALE GENOMIC DNA]</scope>
    <source>
        <strain evidence="11">LF1</strain>
    </source>
</reference>
<dbReference type="GO" id="GO:0016597">
    <property type="term" value="F:amino acid binding"/>
    <property type="evidence" value="ECO:0007669"/>
    <property type="project" value="InterPro"/>
</dbReference>
<dbReference type="EMBL" id="CVRB01000001">
    <property type="protein sequence ID" value="CRK80554.1"/>
    <property type="molecule type" value="Genomic_DNA"/>
</dbReference>
<dbReference type="OrthoDB" id="9774690at2"/>
<keyword evidence="4 7" id="KW-0665">Pyrimidine biosynthesis</keyword>
<evidence type="ECO:0000313" key="10">
    <source>
        <dbReference type="EMBL" id="CRK80554.1"/>
    </source>
</evidence>
<dbReference type="Gene3D" id="3.40.50.1370">
    <property type="entry name" value="Aspartate/ornithine carbamoyltransferase"/>
    <property type="match status" value="2"/>
</dbReference>
<dbReference type="InterPro" id="IPR036901">
    <property type="entry name" value="Asp/Orn_carbamoylTrfase_sf"/>
</dbReference>
<feature type="binding site" evidence="7">
    <location>
        <position position="50"/>
    </location>
    <ligand>
        <name>carbamoyl phosphate</name>
        <dbReference type="ChEBI" id="CHEBI:58228"/>
    </ligand>
</feature>
<proteinExistence type="inferred from homology"/>
<dbReference type="NCBIfam" id="NF002032">
    <property type="entry name" value="PRK00856.1"/>
    <property type="match status" value="1"/>
</dbReference>
<dbReference type="Proteomes" id="UP000199087">
    <property type="component" value="Unassembled WGS sequence"/>
</dbReference>
<name>A0A0U1NRA3_9BACI</name>
<dbReference type="EC" id="2.1.3.2" evidence="7"/>
<evidence type="ECO:0000256" key="3">
    <source>
        <dbReference type="ARBA" id="ARBA00022679"/>
    </source>
</evidence>
<dbReference type="InterPro" id="IPR006132">
    <property type="entry name" value="Asp/Orn_carbamoyltranf_P-bd"/>
</dbReference>
<feature type="binding site" evidence="7">
    <location>
        <position position="100"/>
    </location>
    <ligand>
        <name>carbamoyl phosphate</name>
        <dbReference type="ChEBI" id="CHEBI:58228"/>
    </ligand>
</feature>
<dbReference type="GO" id="GO:0004070">
    <property type="term" value="F:aspartate carbamoyltransferase activity"/>
    <property type="evidence" value="ECO:0007669"/>
    <property type="project" value="UniProtKB-UniRule"/>
</dbReference>
<dbReference type="RefSeq" id="WP_090630209.1">
    <property type="nucleotide sequence ID" value="NZ_CVRB01000001.1"/>
</dbReference>
<evidence type="ECO:0000259" key="9">
    <source>
        <dbReference type="Pfam" id="PF02729"/>
    </source>
</evidence>
<evidence type="ECO:0000256" key="1">
    <source>
        <dbReference type="ARBA" id="ARBA00004852"/>
    </source>
</evidence>
<feature type="binding site" evidence="7">
    <location>
        <position position="131"/>
    </location>
    <ligand>
        <name>carbamoyl phosphate</name>
        <dbReference type="ChEBI" id="CHEBI:58228"/>
    </ligand>
</feature>
<dbReference type="PROSITE" id="PS00097">
    <property type="entry name" value="CARBAMOYLTRANSFERASE"/>
    <property type="match status" value="1"/>
</dbReference>
<comment type="catalytic activity">
    <reaction evidence="6 7">
        <text>carbamoyl phosphate + L-aspartate = N-carbamoyl-L-aspartate + phosphate + H(+)</text>
        <dbReference type="Rhea" id="RHEA:20013"/>
        <dbReference type="ChEBI" id="CHEBI:15378"/>
        <dbReference type="ChEBI" id="CHEBI:29991"/>
        <dbReference type="ChEBI" id="CHEBI:32814"/>
        <dbReference type="ChEBI" id="CHEBI:43474"/>
        <dbReference type="ChEBI" id="CHEBI:58228"/>
        <dbReference type="EC" id="2.1.3.2"/>
    </reaction>
</comment>
<dbReference type="InterPro" id="IPR002082">
    <property type="entry name" value="Asp_carbamoyltransf"/>
</dbReference>
<feature type="domain" description="Aspartate/ornithine carbamoyltransferase Asp/Orn-binding" evidence="8">
    <location>
        <begin position="147"/>
        <end position="290"/>
    </location>
</feature>
<evidence type="ECO:0000259" key="8">
    <source>
        <dbReference type="Pfam" id="PF00185"/>
    </source>
</evidence>
<comment type="subunit">
    <text evidence="7">Heterododecamer (2C3:3R2) of six catalytic PyrB chains organized as two trimers (C3), and six regulatory PyrI chains organized as three dimers (R2).</text>
</comment>
<dbReference type="SUPFAM" id="SSF53671">
    <property type="entry name" value="Aspartate/ornithine carbamoyltransferase"/>
    <property type="match status" value="1"/>
</dbReference>
<dbReference type="STRING" id="1499688.BN000_00438"/>
<dbReference type="PRINTS" id="PR00100">
    <property type="entry name" value="AOTCASE"/>
</dbReference>